<keyword evidence="6 12" id="KW-0418">Kinase</keyword>
<accession>Q966P5</accession>
<dbReference type="GO" id="GO:0004712">
    <property type="term" value="F:protein serine/threonine/tyrosine kinase activity"/>
    <property type="evidence" value="ECO:0007669"/>
    <property type="project" value="UniProtKB-EC"/>
</dbReference>
<dbReference type="Pfam" id="PF00069">
    <property type="entry name" value="Pkinase"/>
    <property type="match status" value="1"/>
</dbReference>
<gene>
    <name evidence="12 14" type="ORF">C36B7.1</name>
    <name evidence="12" type="ORF">CELE_C36B7.1</name>
</gene>
<dbReference type="PANTHER" id="PTHR24058">
    <property type="entry name" value="DUAL SPECIFICITY PROTEIN KINASE"/>
    <property type="match status" value="1"/>
</dbReference>
<dbReference type="Gene3D" id="3.30.10.30">
    <property type="entry name" value="DYRK"/>
    <property type="match status" value="1"/>
</dbReference>
<evidence type="ECO:0000256" key="7">
    <source>
        <dbReference type="ARBA" id="ARBA00022840"/>
    </source>
</evidence>
<dbReference type="SMR" id="Q966P5"/>
<keyword evidence="5" id="KW-0547">Nucleotide-binding</keyword>
<dbReference type="SUPFAM" id="SSF56112">
    <property type="entry name" value="Protein kinase-like (PK-like)"/>
    <property type="match status" value="1"/>
</dbReference>
<dbReference type="Proteomes" id="UP000001940">
    <property type="component" value="Chromosome X"/>
</dbReference>
<proteinExistence type="inferred from homology"/>
<organism evidence="12 13">
    <name type="scientific">Caenorhabditis elegans</name>
    <dbReference type="NCBI Taxonomy" id="6239"/>
    <lineage>
        <taxon>Eukaryota</taxon>
        <taxon>Metazoa</taxon>
        <taxon>Ecdysozoa</taxon>
        <taxon>Nematoda</taxon>
        <taxon>Chromadorea</taxon>
        <taxon>Rhabditida</taxon>
        <taxon>Rhabditina</taxon>
        <taxon>Rhabditomorpha</taxon>
        <taxon>Rhabditoidea</taxon>
        <taxon>Rhabditidae</taxon>
        <taxon>Peloderinae</taxon>
        <taxon>Caenorhabditis</taxon>
    </lineage>
</organism>
<name>Q966P5_CAEEL</name>
<dbReference type="FunCoup" id="Q966P5">
    <property type="interactions" value="647"/>
</dbReference>
<evidence type="ECO:0000313" key="14">
    <source>
        <dbReference type="WormBase" id="C36B7.1"/>
    </source>
</evidence>
<evidence type="ECO:0000256" key="1">
    <source>
        <dbReference type="ARBA" id="ARBA00008867"/>
    </source>
</evidence>
<feature type="domain" description="Protein kinase" evidence="11">
    <location>
        <begin position="131"/>
        <end position="443"/>
    </location>
</feature>
<dbReference type="Gene3D" id="1.10.510.10">
    <property type="entry name" value="Transferase(Phosphotransferase) domain 1"/>
    <property type="match status" value="1"/>
</dbReference>
<dbReference type="AGR" id="WB:WBGene00016464"/>
<dbReference type="eggNOG" id="KOG0667">
    <property type="taxonomic scope" value="Eukaryota"/>
</dbReference>
<dbReference type="InterPro" id="IPR050494">
    <property type="entry name" value="Ser_Thr_dual-spec_kinase"/>
</dbReference>
<dbReference type="InterPro" id="IPR042521">
    <property type="entry name" value="DYRK"/>
</dbReference>
<dbReference type="AlphaFoldDB" id="Q966P5"/>
<keyword evidence="13" id="KW-1185">Reference proteome</keyword>
<evidence type="ECO:0000256" key="5">
    <source>
        <dbReference type="ARBA" id="ARBA00022741"/>
    </source>
</evidence>
<dbReference type="PROSITE" id="PS00108">
    <property type="entry name" value="PROTEIN_KINASE_ST"/>
    <property type="match status" value="1"/>
</dbReference>
<dbReference type="EC" id="2.7.12.1" evidence="2"/>
<dbReference type="PhylomeDB" id="Q966P5"/>
<dbReference type="UCSC" id="C36B7.1">
    <property type="organism name" value="c. elegans"/>
</dbReference>
<keyword evidence="7" id="KW-0067">ATP-binding</keyword>
<dbReference type="InParanoid" id="Q966P5"/>
<dbReference type="GO" id="GO:0005524">
    <property type="term" value="F:ATP binding"/>
    <property type="evidence" value="ECO:0007669"/>
    <property type="project" value="UniProtKB-KW"/>
</dbReference>
<dbReference type="GO" id="GO:0005634">
    <property type="term" value="C:nucleus"/>
    <property type="evidence" value="ECO:0000318"/>
    <property type="project" value="GO_Central"/>
</dbReference>
<evidence type="ECO:0000256" key="8">
    <source>
        <dbReference type="ARBA" id="ARBA00049003"/>
    </source>
</evidence>
<dbReference type="SMART" id="SM00220">
    <property type="entry name" value="S_TKc"/>
    <property type="match status" value="1"/>
</dbReference>
<dbReference type="GO" id="GO:0004674">
    <property type="term" value="F:protein serine/threonine kinase activity"/>
    <property type="evidence" value="ECO:0000318"/>
    <property type="project" value="GO_Central"/>
</dbReference>
<comment type="catalytic activity">
    <reaction evidence="9">
        <text>L-threonyl-[protein] + ATP = O-phospho-L-threonyl-[protein] + ADP + H(+)</text>
        <dbReference type="Rhea" id="RHEA:46608"/>
        <dbReference type="Rhea" id="RHEA-COMP:11060"/>
        <dbReference type="Rhea" id="RHEA-COMP:11605"/>
        <dbReference type="ChEBI" id="CHEBI:15378"/>
        <dbReference type="ChEBI" id="CHEBI:30013"/>
        <dbReference type="ChEBI" id="CHEBI:30616"/>
        <dbReference type="ChEBI" id="CHEBI:61977"/>
        <dbReference type="ChEBI" id="CHEBI:456216"/>
        <dbReference type="EC" id="2.7.12.1"/>
    </reaction>
</comment>
<evidence type="ECO:0000313" key="13">
    <source>
        <dbReference type="Proteomes" id="UP000001940"/>
    </source>
</evidence>
<dbReference type="Bgee" id="WBGene00016464">
    <property type="expression patterns" value="Expressed in embryo and 1 other cell type or tissue"/>
</dbReference>
<dbReference type="CTD" id="183253"/>
<evidence type="ECO:0000256" key="3">
    <source>
        <dbReference type="ARBA" id="ARBA00022527"/>
    </source>
</evidence>
<sequence length="450" mass="52619">MSLLIKSVQIVKLHAFFQLRMIVPARVSYFPSFRAWNRKEASMNHLTLSRWQVAGVSQQDEACSGLIPQQASLVYLHQLTSYEKREIEDYPIVYTVGDYGSKNQTNHELGIFTLPNGSYCFKEGDHISYRYSIDEVLSSGYYAQVFRCTDKKTDKKVCIKLKNRNLSTTYEETIILLRIHQLNRQNNSNCVRMLDYDHFRGHHFIVLENYQTDLASYLCGRSKLTPREYIPMIKSIVHGLKFLHQNKIIHGDLKPANVLLNEWNRNNLKLTDFGLSTFVNQGPFFRDYQTLYYKAPEVFCQGKVSVEIDIWSLGCVAAEIVRGTPLFVGDNYFDQFALIQEFFGKPSRKLFNTWGGIHQFYTEYFFPRHCFEWLNPFNGDRTMEIEPHYKLAHPSRKPPLTSSLVSKLPGGNQKFLARFLMRCFEWDPTERIKSSFILNHPFFHESINIQ</sequence>
<dbReference type="InterPro" id="IPR011009">
    <property type="entry name" value="Kinase-like_dom_sf"/>
</dbReference>
<dbReference type="InterPro" id="IPR008271">
    <property type="entry name" value="Ser/Thr_kinase_AS"/>
</dbReference>
<dbReference type="OMA" id="MQTHIAL"/>
<dbReference type="OrthoDB" id="283111at2759"/>
<dbReference type="PANTHER" id="PTHR24058:SF112">
    <property type="entry name" value="DUAL SPECIFICITY TYROSINE-PHOSPHORYLATION-REGULATED KINASE 3 HOMOLOG-RELATED"/>
    <property type="match status" value="1"/>
</dbReference>
<dbReference type="KEGG" id="cel:CELE_C36B7.1"/>
<dbReference type="GeneID" id="183253"/>
<dbReference type="WormBase" id="C36B7.1">
    <property type="protein sequence ID" value="CE04172"/>
    <property type="gene ID" value="WBGene00016464"/>
</dbReference>
<evidence type="ECO:0000256" key="4">
    <source>
        <dbReference type="ARBA" id="ARBA00022679"/>
    </source>
</evidence>
<dbReference type="PaxDb" id="6239-C36B7.1"/>
<keyword evidence="4" id="KW-0808">Transferase</keyword>
<reference evidence="12 13" key="1">
    <citation type="journal article" date="1998" name="Science">
        <title>Genome sequence of the nematode C. elegans: a platform for investigating biology.</title>
        <authorList>
            <consortium name="The C. elegans sequencing consortium"/>
            <person name="Sulson J.E."/>
            <person name="Waterston R."/>
        </authorList>
    </citation>
    <scope>NUCLEOTIDE SEQUENCE [LARGE SCALE GENOMIC DNA]</scope>
    <source>
        <strain evidence="12 13">Bristol N2</strain>
    </source>
</reference>
<evidence type="ECO:0000313" key="12">
    <source>
        <dbReference type="EMBL" id="CCD66840.1"/>
    </source>
</evidence>
<evidence type="ECO:0000256" key="10">
    <source>
        <dbReference type="ARBA" id="ARBA00051680"/>
    </source>
</evidence>
<dbReference type="Gene3D" id="3.30.200.20">
    <property type="entry name" value="Phosphorylase Kinase, domain 1"/>
    <property type="match status" value="1"/>
</dbReference>
<dbReference type="GO" id="GO:0005856">
    <property type="term" value="C:cytoskeleton"/>
    <property type="evidence" value="ECO:0000318"/>
    <property type="project" value="GO_Central"/>
</dbReference>
<dbReference type="GO" id="GO:0005737">
    <property type="term" value="C:cytoplasm"/>
    <property type="evidence" value="ECO:0000318"/>
    <property type="project" value="GO_Central"/>
</dbReference>
<evidence type="ECO:0000256" key="6">
    <source>
        <dbReference type="ARBA" id="ARBA00022777"/>
    </source>
</evidence>
<dbReference type="RefSeq" id="NP_509199.1">
    <property type="nucleotide sequence ID" value="NM_076798.2"/>
</dbReference>
<comment type="similarity">
    <text evidence="1">Belongs to the protein kinase superfamily. CMGC Ser/Thr protein kinase family. MNB/DYRK subfamily.</text>
</comment>
<keyword evidence="3" id="KW-0723">Serine/threonine-protein kinase</keyword>
<comment type="catalytic activity">
    <reaction evidence="8">
        <text>L-seryl-[protein] + ATP = O-phospho-L-seryl-[protein] + ADP + H(+)</text>
        <dbReference type="Rhea" id="RHEA:17989"/>
        <dbReference type="Rhea" id="RHEA-COMP:9863"/>
        <dbReference type="Rhea" id="RHEA-COMP:11604"/>
        <dbReference type="ChEBI" id="CHEBI:15378"/>
        <dbReference type="ChEBI" id="CHEBI:29999"/>
        <dbReference type="ChEBI" id="CHEBI:30616"/>
        <dbReference type="ChEBI" id="CHEBI:83421"/>
        <dbReference type="ChEBI" id="CHEBI:456216"/>
        <dbReference type="EC" id="2.7.12.1"/>
    </reaction>
</comment>
<evidence type="ECO:0000256" key="9">
    <source>
        <dbReference type="ARBA" id="ARBA00049308"/>
    </source>
</evidence>
<comment type="catalytic activity">
    <reaction evidence="10">
        <text>L-tyrosyl-[protein] + ATP = O-phospho-L-tyrosyl-[protein] + ADP + H(+)</text>
        <dbReference type="Rhea" id="RHEA:10596"/>
        <dbReference type="Rhea" id="RHEA-COMP:10136"/>
        <dbReference type="Rhea" id="RHEA-COMP:20101"/>
        <dbReference type="ChEBI" id="CHEBI:15378"/>
        <dbReference type="ChEBI" id="CHEBI:30616"/>
        <dbReference type="ChEBI" id="CHEBI:46858"/>
        <dbReference type="ChEBI" id="CHEBI:61978"/>
        <dbReference type="ChEBI" id="CHEBI:456216"/>
        <dbReference type="EC" id="2.7.12.1"/>
    </reaction>
</comment>
<dbReference type="PROSITE" id="PS50011">
    <property type="entry name" value="PROTEIN_KINASE_DOM"/>
    <property type="match status" value="1"/>
</dbReference>
<evidence type="ECO:0000256" key="2">
    <source>
        <dbReference type="ARBA" id="ARBA00013203"/>
    </source>
</evidence>
<dbReference type="HOGENOM" id="CLU_000288_5_15_1"/>
<dbReference type="EMBL" id="BX284606">
    <property type="protein sequence ID" value="CCD66840.1"/>
    <property type="molecule type" value="Genomic_DNA"/>
</dbReference>
<dbReference type="STRING" id="6239.C36B7.1.1"/>
<evidence type="ECO:0000259" key="11">
    <source>
        <dbReference type="PROSITE" id="PS50011"/>
    </source>
</evidence>
<dbReference type="InterPro" id="IPR000719">
    <property type="entry name" value="Prot_kinase_dom"/>
</dbReference>
<protein>
    <recommendedName>
        <fullName evidence="2">dual-specificity kinase</fullName>
        <ecNumber evidence="2">2.7.12.1</ecNumber>
    </recommendedName>
</protein>